<proteinExistence type="predicted"/>
<dbReference type="Pfam" id="PF03417">
    <property type="entry name" value="AAT"/>
    <property type="match status" value="1"/>
</dbReference>
<dbReference type="NCBIfam" id="NF040521">
    <property type="entry name" value="C45_proenzyme"/>
    <property type="match status" value="1"/>
</dbReference>
<dbReference type="PANTHER" id="PTHR34180:SF1">
    <property type="entry name" value="BETA-ALANYL-DOPAMINE_CARCININE HYDROLASE"/>
    <property type="match status" value="1"/>
</dbReference>
<name>A0A413LSV7_9FIRM</name>
<dbReference type="InterPro" id="IPR005079">
    <property type="entry name" value="Peptidase_C45_hydrolase"/>
</dbReference>
<dbReference type="Gene3D" id="3.60.60.10">
    <property type="entry name" value="Penicillin V Acylase, Chain A"/>
    <property type="match status" value="1"/>
</dbReference>
<sequence>MKTITARTLELSGTSYEIGQALGRMAASNPRMKKFYTAGYENFGENEVQEAEKMFNEWCPGLNEELAGFAGELAVPIKSVVYYAMTYLRPSCSHLALLPSKTTGGHPLIARNYEFNDELEDFQLIRTSVKGRYTHMGTSVLSFGREDGFNEHGLAVTMSSCGFPVGADHCMRRPALKGLQYWAVIRSILENCRDTREALLFLKGMPIAYNINLILLDRSGNGALVETLDGSMAVRMLNETSPVPYTHATNHAVIRELASREPEAMVHSLKRYEYIKNVADHSETLTVNQLKDMLLSPYPDGLCCHCYKDFFGTTKSMIIDPADGIIDLCWGGRAENGWHAYRISEPLPTREHDVTITCEPAAPTMFRFDPNPFA</sequence>
<evidence type="ECO:0000313" key="1">
    <source>
        <dbReference type="EMBL" id="GKG99645.1"/>
    </source>
</evidence>
<dbReference type="Proteomes" id="UP001055091">
    <property type="component" value="Unassembled WGS sequence"/>
</dbReference>
<dbReference type="SUPFAM" id="SSF56235">
    <property type="entry name" value="N-terminal nucleophile aminohydrolases (Ntn hydrolases)"/>
    <property type="match status" value="1"/>
</dbReference>
<dbReference type="RefSeq" id="WP_006773493.1">
    <property type="nucleotide sequence ID" value="NZ_BQNJ01000001.1"/>
</dbReference>
<dbReference type="InterPro" id="IPR029055">
    <property type="entry name" value="Ntn_hydrolases_N"/>
</dbReference>
<organism evidence="1 2">
    <name type="scientific">Hungatella hathewayi</name>
    <dbReference type="NCBI Taxonomy" id="154046"/>
    <lineage>
        <taxon>Bacteria</taxon>
        <taxon>Bacillati</taxon>
        <taxon>Bacillota</taxon>
        <taxon>Clostridia</taxon>
        <taxon>Lachnospirales</taxon>
        <taxon>Lachnospiraceae</taxon>
        <taxon>Hungatella</taxon>
    </lineage>
</organism>
<accession>A0A413LSV7</accession>
<dbReference type="GeneID" id="93151482"/>
<reference evidence="1" key="1">
    <citation type="submission" date="2022-01" db="EMBL/GenBank/DDBJ databases">
        <title>Novel bile acid biosynthetic pathways are enriched in the microbiome of centenarians.</title>
        <authorList>
            <person name="Sato Y."/>
            <person name="Atarashi K."/>
            <person name="Plichta R.D."/>
            <person name="Arai Y."/>
            <person name="Sasajima S."/>
            <person name="Kearney M.S."/>
            <person name="Suda W."/>
            <person name="Takeshita K."/>
            <person name="Sasaki T."/>
            <person name="Okamoto S."/>
            <person name="Skelly N.A."/>
            <person name="Okamura Y."/>
            <person name="Vlamakis H."/>
            <person name="Li Y."/>
            <person name="Tanoue T."/>
            <person name="Takei H."/>
            <person name="Nittono H."/>
            <person name="Narushima S."/>
            <person name="Irie J."/>
            <person name="Itoh H."/>
            <person name="Moriya K."/>
            <person name="Sugiura Y."/>
            <person name="Suematsu M."/>
            <person name="Moritoki N."/>
            <person name="Shibata S."/>
            <person name="Littman R.D."/>
            <person name="Fischbach A.M."/>
            <person name="Uwamino Y."/>
            <person name="Inoue T."/>
            <person name="Honda A."/>
            <person name="Hattori M."/>
            <person name="Murai T."/>
            <person name="Xavier J.R."/>
            <person name="Hirose N."/>
            <person name="Honda K."/>
        </authorList>
    </citation>
    <scope>NUCLEOTIDE SEQUENCE</scope>
    <source>
        <strain evidence="1">CE91-St55</strain>
    </source>
</reference>
<dbReference type="PANTHER" id="PTHR34180">
    <property type="entry name" value="PEPTIDASE C45"/>
    <property type="match status" value="1"/>
</dbReference>
<dbReference type="AlphaFoldDB" id="A0A413LSV7"/>
<protein>
    <submittedName>
        <fullName evidence="1">Acyl-CoA--6-aminopenicillanic acid acyl-transferase</fullName>
    </submittedName>
</protein>
<evidence type="ECO:0000313" key="2">
    <source>
        <dbReference type="Proteomes" id="UP001055091"/>
    </source>
</evidence>
<dbReference type="InterPro" id="IPR047794">
    <property type="entry name" value="C45_proenzyme-like"/>
</dbReference>
<gene>
    <name evidence="1" type="ORF">CE91St55_16270</name>
</gene>
<comment type="caution">
    <text evidence="1">The sequence shown here is derived from an EMBL/GenBank/DDBJ whole genome shotgun (WGS) entry which is preliminary data.</text>
</comment>
<dbReference type="EMBL" id="BQNJ01000001">
    <property type="protein sequence ID" value="GKG99645.1"/>
    <property type="molecule type" value="Genomic_DNA"/>
</dbReference>
<dbReference type="InterPro" id="IPR047801">
    <property type="entry name" value="Peptidase_C45"/>
</dbReference>